<evidence type="ECO:0000313" key="5">
    <source>
        <dbReference type="EMBL" id="KAK7046454.1"/>
    </source>
</evidence>
<evidence type="ECO:0000313" key="6">
    <source>
        <dbReference type="Proteomes" id="UP001362999"/>
    </source>
</evidence>
<dbReference type="InterPro" id="IPR019826">
    <property type="entry name" value="Carboxylesterase_B_AS"/>
</dbReference>
<dbReference type="Proteomes" id="UP001362999">
    <property type="component" value="Unassembled WGS sequence"/>
</dbReference>
<dbReference type="InterPro" id="IPR050309">
    <property type="entry name" value="Type-B_Carboxylest/Lipase"/>
</dbReference>
<dbReference type="PROSITE" id="PS00941">
    <property type="entry name" value="CARBOXYLESTERASE_B_2"/>
    <property type="match status" value="1"/>
</dbReference>
<reference evidence="5 6" key="1">
    <citation type="journal article" date="2024" name="J Genomics">
        <title>Draft genome sequencing and assembly of Favolaschia claudopus CIRM-BRFM 2984 isolated from oak limbs.</title>
        <authorList>
            <person name="Navarro D."/>
            <person name="Drula E."/>
            <person name="Chaduli D."/>
            <person name="Cazenave R."/>
            <person name="Ahrendt S."/>
            <person name="Wang J."/>
            <person name="Lipzen A."/>
            <person name="Daum C."/>
            <person name="Barry K."/>
            <person name="Grigoriev I.V."/>
            <person name="Favel A."/>
            <person name="Rosso M.N."/>
            <person name="Martin F."/>
        </authorList>
    </citation>
    <scope>NUCLEOTIDE SEQUENCE [LARGE SCALE GENOMIC DNA]</scope>
    <source>
        <strain evidence="5 6">CIRM-BRFM 2984</strain>
    </source>
</reference>
<dbReference type="EC" id="3.1.1.-" evidence="3"/>
<keyword evidence="2 3" id="KW-0378">Hydrolase</keyword>
<dbReference type="InterPro" id="IPR019819">
    <property type="entry name" value="Carboxylesterase_B_CS"/>
</dbReference>
<dbReference type="GO" id="GO:0016787">
    <property type="term" value="F:hydrolase activity"/>
    <property type="evidence" value="ECO:0007669"/>
    <property type="project" value="UniProtKB-KW"/>
</dbReference>
<evidence type="ECO:0000256" key="2">
    <source>
        <dbReference type="ARBA" id="ARBA00022801"/>
    </source>
</evidence>
<feature type="chain" id="PRO_5043095647" description="Carboxylic ester hydrolase" evidence="3">
    <location>
        <begin position="17"/>
        <end position="575"/>
    </location>
</feature>
<dbReference type="EMBL" id="JAWWNJ010000010">
    <property type="protein sequence ID" value="KAK7046454.1"/>
    <property type="molecule type" value="Genomic_DNA"/>
</dbReference>
<dbReference type="SUPFAM" id="SSF53474">
    <property type="entry name" value="alpha/beta-Hydrolases"/>
    <property type="match status" value="1"/>
</dbReference>
<dbReference type="PANTHER" id="PTHR11559">
    <property type="entry name" value="CARBOXYLESTERASE"/>
    <property type="match status" value="1"/>
</dbReference>
<gene>
    <name evidence="5" type="ORF">R3P38DRAFT_2873889</name>
</gene>
<proteinExistence type="inferred from homology"/>
<organism evidence="5 6">
    <name type="scientific">Favolaschia claudopus</name>
    <dbReference type="NCBI Taxonomy" id="2862362"/>
    <lineage>
        <taxon>Eukaryota</taxon>
        <taxon>Fungi</taxon>
        <taxon>Dikarya</taxon>
        <taxon>Basidiomycota</taxon>
        <taxon>Agaricomycotina</taxon>
        <taxon>Agaricomycetes</taxon>
        <taxon>Agaricomycetidae</taxon>
        <taxon>Agaricales</taxon>
        <taxon>Marasmiineae</taxon>
        <taxon>Mycenaceae</taxon>
        <taxon>Favolaschia</taxon>
    </lineage>
</organism>
<protein>
    <recommendedName>
        <fullName evidence="3">Carboxylic ester hydrolase</fullName>
        <ecNumber evidence="3">3.1.1.-</ecNumber>
    </recommendedName>
</protein>
<name>A0AAW0D6A3_9AGAR</name>
<comment type="caution">
    <text evidence="5">The sequence shown here is derived from an EMBL/GenBank/DDBJ whole genome shotgun (WGS) entry which is preliminary data.</text>
</comment>
<dbReference type="Gene3D" id="3.40.50.1820">
    <property type="entry name" value="alpha/beta hydrolase"/>
    <property type="match status" value="1"/>
</dbReference>
<evidence type="ECO:0000256" key="1">
    <source>
        <dbReference type="ARBA" id="ARBA00005964"/>
    </source>
</evidence>
<dbReference type="InterPro" id="IPR002018">
    <property type="entry name" value="CarbesteraseB"/>
</dbReference>
<keyword evidence="6" id="KW-1185">Reference proteome</keyword>
<dbReference type="PROSITE" id="PS00122">
    <property type="entry name" value="CARBOXYLESTERASE_B_1"/>
    <property type="match status" value="1"/>
</dbReference>
<dbReference type="Pfam" id="PF00135">
    <property type="entry name" value="COesterase"/>
    <property type="match status" value="1"/>
</dbReference>
<dbReference type="AlphaFoldDB" id="A0AAW0D6A3"/>
<comment type="similarity">
    <text evidence="1 3">Belongs to the type-B carboxylesterase/lipase family.</text>
</comment>
<sequence length="575" mass="61594">MLNLFLLTFLLAFSTARQLSSPLGPVVDLGYAAYAGNTTSPSGIDDGPVAFYGNIRYAQPPLGNLRFRAPAMLDESGVTSEVLDARNWGPPCIQRPAVVGIGTEDCLTLNIWKPTNASANDRLPVAVYIHGGGFYANSPQGFPLYDWVAQHPGGLVGVSITYRLNLLGFLGGSVVAADGDLNPGLLDQRAALEWVQKWIGEFGGNKDDVTIYGESAGGASVVMQVAAYGGSKPVPFRGATAQSIGFGPTNTMDQTNAFFESAAGFIGCPSSGSDAMPCFRNASLGAIVSAINRIPNGAFAPVVEGAGGFLPDLPSRLIASGRISNVSFVGGHCTGDGKTFAVGKPDDFQSDEDIRRLVFSRWPGVSNATIDKALALYPEPNATGSPFATQWDRAWTMAGEIIFTCMDWFLAEKLAANGVKNVYSYSWNAPDTVLFEQTPYRGAAHTSDLYYLFDGNTFGNAGNTFTPFNTVSLELYPLTLIMIKFQSESVLSKEAIAYWTSFAATGNPSADKKATSPTWEQFTSSASDLTSLRRRLMLNRGSDTATNSTMETITEAEMERCQFWMSQAVIAETRV</sequence>
<evidence type="ECO:0000259" key="4">
    <source>
        <dbReference type="Pfam" id="PF00135"/>
    </source>
</evidence>
<evidence type="ECO:0000256" key="3">
    <source>
        <dbReference type="RuleBase" id="RU361235"/>
    </source>
</evidence>
<feature type="domain" description="Carboxylesterase type B" evidence="4">
    <location>
        <begin position="26"/>
        <end position="537"/>
    </location>
</feature>
<feature type="signal peptide" evidence="3">
    <location>
        <begin position="1"/>
        <end position="16"/>
    </location>
</feature>
<dbReference type="InterPro" id="IPR029058">
    <property type="entry name" value="AB_hydrolase_fold"/>
</dbReference>
<keyword evidence="3" id="KW-0732">Signal</keyword>
<accession>A0AAW0D6A3</accession>